<evidence type="ECO:0000313" key="1">
    <source>
        <dbReference type="EMBL" id="DAD31794.1"/>
    </source>
</evidence>
<name>A0A822YCF0_NELNU</name>
<comment type="caution">
    <text evidence="1">The sequence shown here is derived from an EMBL/GenBank/DDBJ whole genome shotgun (WGS) entry which is preliminary data.</text>
</comment>
<dbReference type="Proteomes" id="UP000607653">
    <property type="component" value="Unassembled WGS sequence"/>
</dbReference>
<dbReference type="AlphaFoldDB" id="A0A822YCF0"/>
<evidence type="ECO:0000313" key="2">
    <source>
        <dbReference type="Proteomes" id="UP000607653"/>
    </source>
</evidence>
<protein>
    <submittedName>
        <fullName evidence="1">Uncharacterized protein</fullName>
    </submittedName>
</protein>
<gene>
    <name evidence="1" type="ORF">HUJ06_010645</name>
</gene>
<accession>A0A822YCF0</accession>
<reference evidence="1 2" key="1">
    <citation type="journal article" date="2020" name="Mol. Biol. Evol.">
        <title>Distinct Expression and Methylation Patterns for Genes with Different Fates following a Single Whole-Genome Duplication in Flowering Plants.</title>
        <authorList>
            <person name="Shi T."/>
            <person name="Rahmani R.S."/>
            <person name="Gugger P.F."/>
            <person name="Wang M."/>
            <person name="Li H."/>
            <person name="Zhang Y."/>
            <person name="Li Z."/>
            <person name="Wang Q."/>
            <person name="Van de Peer Y."/>
            <person name="Marchal K."/>
            <person name="Chen J."/>
        </authorList>
    </citation>
    <scope>NUCLEOTIDE SEQUENCE [LARGE SCALE GENOMIC DNA]</scope>
    <source>
        <tissue evidence="1">Leaf</tissue>
    </source>
</reference>
<keyword evidence="2" id="KW-1185">Reference proteome</keyword>
<organism evidence="1 2">
    <name type="scientific">Nelumbo nucifera</name>
    <name type="common">Sacred lotus</name>
    <dbReference type="NCBI Taxonomy" id="4432"/>
    <lineage>
        <taxon>Eukaryota</taxon>
        <taxon>Viridiplantae</taxon>
        <taxon>Streptophyta</taxon>
        <taxon>Embryophyta</taxon>
        <taxon>Tracheophyta</taxon>
        <taxon>Spermatophyta</taxon>
        <taxon>Magnoliopsida</taxon>
        <taxon>Proteales</taxon>
        <taxon>Nelumbonaceae</taxon>
        <taxon>Nelumbo</taxon>
    </lineage>
</organism>
<dbReference type="EMBL" id="DUZY01000003">
    <property type="protein sequence ID" value="DAD31794.1"/>
    <property type="molecule type" value="Genomic_DNA"/>
</dbReference>
<proteinExistence type="predicted"/>
<sequence>MLFKRRYMKIQCTPTPPKKKKEIWTGFDYLRKMLKCFEKIKIQYIPQNSEWYYSQIGLLELSC</sequence>